<sequence>MSSDTQSRPGEQVQQSTNKWQQSTKDLWRRSTQVWSDSKDKCHQSTMEAWHRSSDSLANSKQRYQQSTAEAWHRSTNTWVDSKTRCRQSTADMLNRSATKLYQSTDRLQRLPQTSNKAIESNAIKHRASKSVESLSTLSRQPSPSIQTSPQNTQPQSYTSPPSSEATQSPQSGPSSESSQSTQSPSEASTDTALPKYDMIDPFSKGQKQEQQIRQLLNMTDQTFFQIHQAKQLRNSKSALLGEIEHNWINSIITDALHVGQDLAKLVEPHRLDMAKRKGKITSANRKRWKIEDCQKAQEKQSRLILHQDRLSRVFTHLRDLTESQKTSPDSEQGKEEDIAELGTSETSIPELSGDSQFVSPVAPAELPSDPIPTTVIAELPGDSALVVANPTPQIPKIIITQTPGDVSVEYLGSPDTPDHASHETNELDEILAWRHARNDVRSQQSTSLSNIIARMDSARVE</sequence>
<dbReference type="RefSeq" id="XP_056470451.1">
    <property type="nucleotide sequence ID" value="XM_056623035.1"/>
</dbReference>
<evidence type="ECO:0000256" key="1">
    <source>
        <dbReference type="SAM" id="MobiDB-lite"/>
    </source>
</evidence>
<reference evidence="2" key="2">
    <citation type="journal article" date="2023" name="IMA Fungus">
        <title>Comparative genomic study of the Penicillium genus elucidates a diverse pangenome and 15 lateral gene transfer events.</title>
        <authorList>
            <person name="Petersen C."/>
            <person name="Sorensen T."/>
            <person name="Nielsen M.R."/>
            <person name="Sondergaard T.E."/>
            <person name="Sorensen J.L."/>
            <person name="Fitzpatrick D.A."/>
            <person name="Frisvad J.C."/>
            <person name="Nielsen K.L."/>
        </authorList>
    </citation>
    <scope>NUCLEOTIDE SEQUENCE</scope>
    <source>
        <strain evidence="2">IBT 30761</strain>
    </source>
</reference>
<feature type="region of interest" description="Disordered" evidence="1">
    <location>
        <begin position="97"/>
        <end position="211"/>
    </location>
</feature>
<name>A0A9W9EPT6_9EURO</name>
<comment type="caution">
    <text evidence="2">The sequence shown here is derived from an EMBL/GenBank/DDBJ whole genome shotgun (WGS) entry which is preliminary data.</text>
</comment>
<gene>
    <name evidence="2" type="ORF">N7532_010544</name>
</gene>
<evidence type="ECO:0000313" key="2">
    <source>
        <dbReference type="EMBL" id="KAJ5085773.1"/>
    </source>
</evidence>
<evidence type="ECO:0000313" key="3">
    <source>
        <dbReference type="Proteomes" id="UP001149074"/>
    </source>
</evidence>
<proteinExistence type="predicted"/>
<feature type="region of interest" description="Disordered" evidence="1">
    <location>
        <begin position="1"/>
        <end position="25"/>
    </location>
</feature>
<feature type="compositionally biased region" description="Polar residues" evidence="1">
    <location>
        <begin position="55"/>
        <end position="72"/>
    </location>
</feature>
<dbReference type="AlphaFoldDB" id="A0A9W9EPT6"/>
<feature type="compositionally biased region" description="Polar residues" evidence="1">
    <location>
        <begin position="97"/>
        <end position="119"/>
    </location>
</feature>
<feature type="region of interest" description="Disordered" evidence="1">
    <location>
        <begin position="46"/>
        <end position="72"/>
    </location>
</feature>
<dbReference type="GeneID" id="81362014"/>
<accession>A0A9W9EPT6</accession>
<protein>
    <submittedName>
        <fullName evidence="2">Uncharacterized protein</fullName>
    </submittedName>
</protein>
<feature type="compositionally biased region" description="Low complexity" evidence="1">
    <location>
        <begin position="139"/>
        <end position="190"/>
    </location>
</feature>
<feature type="region of interest" description="Disordered" evidence="1">
    <location>
        <begin position="320"/>
        <end position="363"/>
    </location>
</feature>
<reference evidence="2" key="1">
    <citation type="submission" date="2022-11" db="EMBL/GenBank/DDBJ databases">
        <authorList>
            <person name="Petersen C."/>
        </authorList>
    </citation>
    <scope>NUCLEOTIDE SEQUENCE</scope>
    <source>
        <strain evidence="2">IBT 30761</strain>
    </source>
</reference>
<feature type="compositionally biased region" description="Polar residues" evidence="1">
    <location>
        <begin position="344"/>
        <end position="359"/>
    </location>
</feature>
<dbReference type="EMBL" id="JAPQKI010000010">
    <property type="protein sequence ID" value="KAJ5085773.1"/>
    <property type="molecule type" value="Genomic_DNA"/>
</dbReference>
<keyword evidence="3" id="KW-1185">Reference proteome</keyword>
<organism evidence="2 3">
    <name type="scientific">Penicillium argentinense</name>
    <dbReference type="NCBI Taxonomy" id="1131581"/>
    <lineage>
        <taxon>Eukaryota</taxon>
        <taxon>Fungi</taxon>
        <taxon>Dikarya</taxon>
        <taxon>Ascomycota</taxon>
        <taxon>Pezizomycotina</taxon>
        <taxon>Eurotiomycetes</taxon>
        <taxon>Eurotiomycetidae</taxon>
        <taxon>Eurotiales</taxon>
        <taxon>Aspergillaceae</taxon>
        <taxon>Penicillium</taxon>
    </lineage>
</organism>
<dbReference type="Proteomes" id="UP001149074">
    <property type="component" value="Unassembled WGS sequence"/>
</dbReference>
<dbReference type="OrthoDB" id="4364947at2759"/>